<name>A0A2Y9BMV6_9MICO</name>
<gene>
    <name evidence="1" type="ORF">SAMN04489750_3903</name>
</gene>
<dbReference type="Proteomes" id="UP000250028">
    <property type="component" value="Unassembled WGS sequence"/>
</dbReference>
<organism evidence="1 2">
    <name type="scientific">Branchiibius hedensis</name>
    <dbReference type="NCBI Taxonomy" id="672460"/>
    <lineage>
        <taxon>Bacteria</taxon>
        <taxon>Bacillati</taxon>
        <taxon>Actinomycetota</taxon>
        <taxon>Actinomycetes</taxon>
        <taxon>Micrococcales</taxon>
        <taxon>Dermacoccaceae</taxon>
        <taxon>Branchiibius</taxon>
    </lineage>
</organism>
<evidence type="ECO:0000313" key="2">
    <source>
        <dbReference type="Proteomes" id="UP000250028"/>
    </source>
</evidence>
<evidence type="ECO:0000313" key="1">
    <source>
        <dbReference type="EMBL" id="SSA59088.1"/>
    </source>
</evidence>
<keyword evidence="2" id="KW-1185">Reference proteome</keyword>
<proteinExistence type="predicted"/>
<accession>A0A2Y9BMV6</accession>
<dbReference type="RefSeq" id="WP_109689470.1">
    <property type="nucleotide sequence ID" value="NZ_QGDN01000003.1"/>
</dbReference>
<protein>
    <submittedName>
        <fullName evidence="1">Uncharacterized protein</fullName>
    </submittedName>
</protein>
<reference evidence="2" key="1">
    <citation type="submission" date="2016-10" db="EMBL/GenBank/DDBJ databases">
        <authorList>
            <person name="Varghese N."/>
            <person name="Submissions S."/>
        </authorList>
    </citation>
    <scope>NUCLEOTIDE SEQUENCE [LARGE SCALE GENOMIC DNA]</scope>
    <source>
        <strain evidence="2">DSM 22951</strain>
    </source>
</reference>
<dbReference type="EMBL" id="UESZ01000003">
    <property type="protein sequence ID" value="SSA59088.1"/>
    <property type="molecule type" value="Genomic_DNA"/>
</dbReference>
<dbReference type="AlphaFoldDB" id="A0A2Y9BMV6"/>
<sequence>MSTSRPAPIVGDLSLTTEDGATLSARTDVGLAEAWVRHTLGRQWDQLTYGEQTRQVSEALAELRRAHSQSAS</sequence>